<feature type="domain" description="AAA" evidence="1">
    <location>
        <begin position="2"/>
        <end position="185"/>
    </location>
</feature>
<gene>
    <name evidence="2" type="ORF">SPACI_056540</name>
</gene>
<protein>
    <recommendedName>
        <fullName evidence="1">AAA domain-containing protein</fullName>
    </recommendedName>
</protein>
<dbReference type="Pfam" id="PF13614">
    <property type="entry name" value="AAA_31"/>
    <property type="match status" value="1"/>
</dbReference>
<reference evidence="2" key="1">
    <citation type="submission" date="2024-05" db="EMBL/GenBank/DDBJ databases">
        <title>Isolation and characterization of Sporomusa carbonis sp. nov., a carboxydotrophic hydrogenogen in the genus of Sporomusa isolated from a charcoal burning pile.</title>
        <authorList>
            <person name="Boeer T."/>
            <person name="Rosenbaum F."/>
            <person name="Eysell L."/>
            <person name="Mueller V."/>
            <person name="Daniel R."/>
            <person name="Poehlein A."/>
        </authorList>
    </citation>
    <scope>NUCLEOTIDE SEQUENCE [LARGE SCALE GENOMIC DNA]</scope>
    <source>
        <strain evidence="2">DSM 3132</strain>
    </source>
</reference>
<dbReference type="InterPro" id="IPR025669">
    <property type="entry name" value="AAA_dom"/>
</dbReference>
<organism evidence="2 3">
    <name type="scientific">Sporomusa acidovorans (strain ATCC 49682 / DSM 3132 / Mol)</name>
    <dbReference type="NCBI Taxonomy" id="1123286"/>
    <lineage>
        <taxon>Bacteria</taxon>
        <taxon>Bacillati</taxon>
        <taxon>Bacillota</taxon>
        <taxon>Negativicutes</taxon>
        <taxon>Selenomonadales</taxon>
        <taxon>Sporomusaceae</taxon>
        <taxon>Sporomusa</taxon>
    </lineage>
</organism>
<sequence length="265" mass="29407">MVISIGFSIGGAGASTLALITGALLAAQGNKVLIIDASPVASISFVLAGTAKERPFLMDTNLDSEEVSDLVKVGLLGALIDQAPGKHIISFSPNFHVLPNDGHLGFYLPRIYYDKSLRMRIEHDPFKQMTEKLKSDYNYIIVDTHYSGLSEISDMVITSSDRIVLPLHARAYLPSKVERTLELIEEKGLNRSNVIGVFRRGIDNDECDLEVENKVKNQFGDILSRNFLPYNQSVQKAACGYDSLMEEVKNRRIPAEYCCLISEFC</sequence>
<dbReference type="InterPro" id="IPR050678">
    <property type="entry name" value="DNA_Partitioning_ATPase"/>
</dbReference>
<keyword evidence="3" id="KW-1185">Reference proteome</keyword>
<dbReference type="Proteomes" id="UP000216052">
    <property type="component" value="Chromosome"/>
</dbReference>
<proteinExistence type="predicted"/>
<dbReference type="PANTHER" id="PTHR13696:SF99">
    <property type="entry name" value="COBYRINIC ACID AC-DIAMIDE SYNTHASE"/>
    <property type="match status" value="1"/>
</dbReference>
<name>A0ABZ3JAS9_SPOA4</name>
<dbReference type="PANTHER" id="PTHR13696">
    <property type="entry name" value="P-LOOP CONTAINING NUCLEOSIDE TRIPHOSPHATE HYDROLASE"/>
    <property type="match status" value="1"/>
</dbReference>
<dbReference type="SUPFAM" id="SSF52540">
    <property type="entry name" value="P-loop containing nucleoside triphosphate hydrolases"/>
    <property type="match status" value="1"/>
</dbReference>
<dbReference type="Gene3D" id="3.40.50.300">
    <property type="entry name" value="P-loop containing nucleotide triphosphate hydrolases"/>
    <property type="match status" value="1"/>
</dbReference>
<evidence type="ECO:0000259" key="1">
    <source>
        <dbReference type="Pfam" id="PF13614"/>
    </source>
</evidence>
<dbReference type="InterPro" id="IPR027417">
    <property type="entry name" value="P-loop_NTPase"/>
</dbReference>
<dbReference type="EMBL" id="CP155571">
    <property type="protein sequence ID" value="XFO75532.1"/>
    <property type="molecule type" value="Genomic_DNA"/>
</dbReference>
<evidence type="ECO:0000313" key="3">
    <source>
        <dbReference type="Proteomes" id="UP000216052"/>
    </source>
</evidence>
<evidence type="ECO:0000313" key="2">
    <source>
        <dbReference type="EMBL" id="XFO75532.1"/>
    </source>
</evidence>
<accession>A0ABZ3JAS9</accession>